<dbReference type="Gene3D" id="1.10.220.20">
    <property type="match status" value="1"/>
</dbReference>
<reference evidence="3 4" key="1">
    <citation type="journal article" date="2014" name="Genome Biol. Evol.">
        <title>The genome of the myxosporean Thelohanellus kitauei shows adaptations to nutrient acquisition within its fish host.</title>
        <authorList>
            <person name="Yang Y."/>
            <person name="Xiong J."/>
            <person name="Zhou Z."/>
            <person name="Huo F."/>
            <person name="Miao W."/>
            <person name="Ran C."/>
            <person name="Liu Y."/>
            <person name="Zhang J."/>
            <person name="Feng J."/>
            <person name="Wang M."/>
            <person name="Wang M."/>
            <person name="Wang L."/>
            <person name="Yao B."/>
        </authorList>
    </citation>
    <scope>NUCLEOTIDE SEQUENCE [LARGE SCALE GENOMIC DNA]</scope>
    <source>
        <strain evidence="3">Wuqing</strain>
    </source>
</reference>
<dbReference type="GO" id="GO:0030036">
    <property type="term" value="P:actin cytoskeleton organization"/>
    <property type="evidence" value="ECO:0007669"/>
    <property type="project" value="TreeGrafter"/>
</dbReference>
<evidence type="ECO:0000259" key="2">
    <source>
        <dbReference type="PROSITE" id="PS50190"/>
    </source>
</evidence>
<organism evidence="3 4">
    <name type="scientific">Thelohanellus kitauei</name>
    <name type="common">Myxosporean</name>
    <dbReference type="NCBI Taxonomy" id="669202"/>
    <lineage>
        <taxon>Eukaryota</taxon>
        <taxon>Metazoa</taxon>
        <taxon>Cnidaria</taxon>
        <taxon>Myxozoa</taxon>
        <taxon>Myxosporea</taxon>
        <taxon>Bivalvulida</taxon>
        <taxon>Platysporina</taxon>
        <taxon>Myxobolidae</taxon>
        <taxon>Thelohanellus</taxon>
    </lineage>
</organism>
<gene>
    <name evidence="3" type="ORF">RF11_06289</name>
</gene>
<feature type="region of interest" description="Disordered" evidence="1">
    <location>
        <begin position="64"/>
        <end position="89"/>
    </location>
</feature>
<sequence length="532" mass="61604">MNYVLEAFNEDDEWLTRTNEFSSPQHLDEEKRLLNSIHIHDLTFENVVDQAYHYVISITPKTETRKSYSSSGSTKSDCPTSHNGSEPGRITLDRQKLLATLGCDLKNKYIIHRSRSNSVSLTTSHRSASLSSSPELINGKLSSTMSLNDVKGFQFFADLDIFTRIGINIFNMHPNKGLAYFMTCSSILKDPIHFSSFVRDCGFLNQSKIGEFFGCISIDFNKEALQYLAAGFEHRGVDLETAYRKFHLCLKLPGEAQKIEKILQAFADEYFKDNQESSGQGFMYESSDTIMVLLYAMTMLNVDLHNPSVKKKMTKEDFIKNVYQSEFCRNLTVTLLENIYDSIAKNGFIAGTDNVTPIRHVAHPYNIKNPFFICEHRQFISSFDIKTTKAYHQRDSYKPRVLLLFNDCAIIYKMKRKTIKKGLSPVCKGIFRFLNTKIYPLNNPQYPRLFVVPHACFYVDTDYMSDKILEFLKKFMFEVELTHSIMSKISESVFRDSTTKYKEPKETFDEFMNELKDNVFGRYYKEMKTLRE</sequence>
<dbReference type="Proteomes" id="UP000031668">
    <property type="component" value="Unassembled WGS sequence"/>
</dbReference>
<proteinExistence type="predicted"/>
<feature type="compositionally biased region" description="Low complexity" evidence="1">
    <location>
        <begin position="67"/>
        <end position="76"/>
    </location>
</feature>
<dbReference type="Gene3D" id="1.10.1000.11">
    <property type="entry name" value="Arf Nucleotide-binding Site Opener,domain 2"/>
    <property type="match status" value="1"/>
</dbReference>
<dbReference type="SUPFAM" id="SSF48425">
    <property type="entry name" value="Sec7 domain"/>
    <property type="match status" value="1"/>
</dbReference>
<evidence type="ECO:0000256" key="1">
    <source>
        <dbReference type="SAM" id="MobiDB-lite"/>
    </source>
</evidence>
<dbReference type="AlphaFoldDB" id="A0A0C2JFN5"/>
<name>A0A0C2JFN5_THEKT</name>
<dbReference type="CDD" id="cd00171">
    <property type="entry name" value="Sec7"/>
    <property type="match status" value="1"/>
</dbReference>
<dbReference type="OrthoDB" id="430364at2759"/>
<dbReference type="InterPro" id="IPR035999">
    <property type="entry name" value="Sec7_dom_sf"/>
</dbReference>
<comment type="caution">
    <text evidence="3">The sequence shown here is derived from an EMBL/GenBank/DDBJ whole genome shotgun (WGS) entry which is preliminary data.</text>
</comment>
<feature type="domain" description="SEC7" evidence="2">
    <location>
        <begin position="166"/>
        <end position="346"/>
    </location>
</feature>
<dbReference type="EMBL" id="JWZT01002965">
    <property type="protein sequence ID" value="KII68083.1"/>
    <property type="molecule type" value="Genomic_DNA"/>
</dbReference>
<dbReference type="SMART" id="SM00222">
    <property type="entry name" value="Sec7"/>
    <property type="match status" value="1"/>
</dbReference>
<keyword evidence="4" id="KW-1185">Reference proteome</keyword>
<dbReference type="PANTHER" id="PTHR10663">
    <property type="entry name" value="GUANYL-NUCLEOTIDE EXCHANGE FACTOR"/>
    <property type="match status" value="1"/>
</dbReference>
<protein>
    <submittedName>
        <fullName evidence="3">IQ motif and SEC7 domain-containing protein 2</fullName>
    </submittedName>
</protein>
<dbReference type="InterPro" id="IPR000904">
    <property type="entry name" value="Sec7_dom"/>
</dbReference>
<dbReference type="PANTHER" id="PTHR10663:SF342">
    <property type="entry name" value="FI21420P1"/>
    <property type="match status" value="1"/>
</dbReference>
<dbReference type="Pfam" id="PF01369">
    <property type="entry name" value="Sec7"/>
    <property type="match status" value="1"/>
</dbReference>
<dbReference type="InterPro" id="IPR023394">
    <property type="entry name" value="Sec7_C_sf"/>
</dbReference>
<evidence type="ECO:0000313" key="3">
    <source>
        <dbReference type="EMBL" id="KII68083.1"/>
    </source>
</evidence>
<evidence type="ECO:0000313" key="4">
    <source>
        <dbReference type="Proteomes" id="UP000031668"/>
    </source>
</evidence>
<dbReference type="GO" id="GO:0005085">
    <property type="term" value="F:guanyl-nucleotide exchange factor activity"/>
    <property type="evidence" value="ECO:0007669"/>
    <property type="project" value="InterPro"/>
</dbReference>
<dbReference type="PROSITE" id="PS50190">
    <property type="entry name" value="SEC7"/>
    <property type="match status" value="1"/>
</dbReference>
<dbReference type="GO" id="GO:0032012">
    <property type="term" value="P:regulation of ARF protein signal transduction"/>
    <property type="evidence" value="ECO:0007669"/>
    <property type="project" value="InterPro"/>
</dbReference>
<accession>A0A0C2JFN5</accession>